<dbReference type="Proteomes" id="UP000287033">
    <property type="component" value="Unassembled WGS sequence"/>
</dbReference>
<accession>A0A401TFP2</accession>
<dbReference type="EMBL" id="BEZZ01057384">
    <property type="protein sequence ID" value="GCC41435.1"/>
    <property type="molecule type" value="Genomic_DNA"/>
</dbReference>
<comment type="caution">
    <text evidence="2">The sequence shown here is derived from an EMBL/GenBank/DDBJ whole genome shotgun (WGS) entry which is preliminary data.</text>
</comment>
<protein>
    <submittedName>
        <fullName evidence="2">Uncharacterized protein</fullName>
    </submittedName>
</protein>
<evidence type="ECO:0000256" key="1">
    <source>
        <dbReference type="SAM" id="MobiDB-lite"/>
    </source>
</evidence>
<reference evidence="2 3" key="1">
    <citation type="journal article" date="2018" name="Nat. Ecol. Evol.">
        <title>Shark genomes provide insights into elasmobranch evolution and the origin of vertebrates.</title>
        <authorList>
            <person name="Hara Y"/>
            <person name="Yamaguchi K"/>
            <person name="Onimaru K"/>
            <person name="Kadota M"/>
            <person name="Koyanagi M"/>
            <person name="Keeley SD"/>
            <person name="Tatsumi K"/>
            <person name="Tanaka K"/>
            <person name="Motone F"/>
            <person name="Kageyama Y"/>
            <person name="Nozu R"/>
            <person name="Adachi N"/>
            <person name="Nishimura O"/>
            <person name="Nakagawa R"/>
            <person name="Tanegashima C"/>
            <person name="Kiyatake I"/>
            <person name="Matsumoto R"/>
            <person name="Murakumo K"/>
            <person name="Nishida K"/>
            <person name="Terakita A"/>
            <person name="Kuratani S"/>
            <person name="Sato K"/>
            <person name="Hyodo S Kuraku.S."/>
        </authorList>
    </citation>
    <scope>NUCLEOTIDE SEQUENCE [LARGE SCALE GENOMIC DNA]</scope>
</reference>
<proteinExistence type="predicted"/>
<dbReference type="AlphaFoldDB" id="A0A401TFP2"/>
<name>A0A401TFP2_CHIPU</name>
<feature type="region of interest" description="Disordered" evidence="1">
    <location>
        <begin position="1"/>
        <end position="66"/>
    </location>
</feature>
<evidence type="ECO:0000313" key="3">
    <source>
        <dbReference type="Proteomes" id="UP000287033"/>
    </source>
</evidence>
<keyword evidence="3" id="KW-1185">Reference proteome</keyword>
<feature type="non-terminal residue" evidence="2">
    <location>
        <position position="1"/>
    </location>
</feature>
<sequence length="168" mass="18999">PHRRRRTVTCRPPAPRTAADAPSPAGRRHPAPPQTYRHLPATGTPHRRRHTVTCRPPAPRTAADIPSLAGYRHLPIAGTLPPAGTLRHHRDTATCRLLQSCRHPSAPGILRRRRDTIAPRQSQKRRRSINSAIWRVATDMDLLAALGHYPRTGISWNLWDRYIQNHKP</sequence>
<evidence type="ECO:0000313" key="2">
    <source>
        <dbReference type="EMBL" id="GCC41435.1"/>
    </source>
</evidence>
<gene>
    <name evidence="2" type="ORF">chiPu_0025366</name>
</gene>
<organism evidence="2 3">
    <name type="scientific">Chiloscyllium punctatum</name>
    <name type="common">Brownbanded bambooshark</name>
    <name type="synonym">Hemiscyllium punctatum</name>
    <dbReference type="NCBI Taxonomy" id="137246"/>
    <lineage>
        <taxon>Eukaryota</taxon>
        <taxon>Metazoa</taxon>
        <taxon>Chordata</taxon>
        <taxon>Craniata</taxon>
        <taxon>Vertebrata</taxon>
        <taxon>Chondrichthyes</taxon>
        <taxon>Elasmobranchii</taxon>
        <taxon>Galeomorphii</taxon>
        <taxon>Galeoidea</taxon>
        <taxon>Orectolobiformes</taxon>
        <taxon>Hemiscylliidae</taxon>
        <taxon>Chiloscyllium</taxon>
    </lineage>
</organism>
<feature type="compositionally biased region" description="Low complexity" evidence="1">
    <location>
        <begin position="16"/>
        <end position="25"/>
    </location>
</feature>